<gene>
    <name evidence="5" type="ORF">PCOR1329_LOCUS15286</name>
</gene>
<keyword evidence="6" id="KW-1185">Reference proteome</keyword>
<accession>A0ABN9QY47</accession>
<feature type="non-terminal residue" evidence="5">
    <location>
        <position position="542"/>
    </location>
</feature>
<comment type="caution">
    <text evidence="5">The sequence shown here is derived from an EMBL/GenBank/DDBJ whole genome shotgun (WGS) entry which is preliminary data.</text>
</comment>
<dbReference type="PANTHER" id="PTHR47447:SF17">
    <property type="entry name" value="OS12G0638900 PROTEIN"/>
    <property type="match status" value="1"/>
</dbReference>
<dbReference type="PANTHER" id="PTHR47447">
    <property type="entry name" value="OS03G0856100 PROTEIN"/>
    <property type="match status" value="1"/>
</dbReference>
<dbReference type="InterPro" id="IPR011990">
    <property type="entry name" value="TPR-like_helical_dom_sf"/>
</dbReference>
<dbReference type="PROSITE" id="PS51375">
    <property type="entry name" value="PPR"/>
    <property type="match status" value="1"/>
</dbReference>
<organism evidence="5 6">
    <name type="scientific">Prorocentrum cordatum</name>
    <dbReference type="NCBI Taxonomy" id="2364126"/>
    <lineage>
        <taxon>Eukaryota</taxon>
        <taxon>Sar</taxon>
        <taxon>Alveolata</taxon>
        <taxon>Dinophyceae</taxon>
        <taxon>Prorocentrales</taxon>
        <taxon>Prorocentraceae</taxon>
        <taxon>Prorocentrum</taxon>
    </lineage>
</organism>
<dbReference type="SUPFAM" id="SSF81901">
    <property type="entry name" value="HCP-like"/>
    <property type="match status" value="1"/>
</dbReference>
<evidence type="ECO:0000256" key="1">
    <source>
        <dbReference type="ARBA" id="ARBA00022737"/>
    </source>
</evidence>
<keyword evidence="4" id="KW-0812">Transmembrane</keyword>
<protein>
    <submittedName>
        <fullName evidence="5">Uncharacterized protein</fullName>
    </submittedName>
</protein>
<name>A0ABN9QY47_9DINO</name>
<dbReference type="Proteomes" id="UP001189429">
    <property type="component" value="Unassembled WGS sequence"/>
</dbReference>
<feature type="region of interest" description="Disordered" evidence="3">
    <location>
        <begin position="259"/>
        <end position="280"/>
    </location>
</feature>
<evidence type="ECO:0000256" key="2">
    <source>
        <dbReference type="PROSITE-ProRule" id="PRU00708"/>
    </source>
</evidence>
<sequence>MADEAKDFDLHFLPLGALVALGLGVAGALAALATRGSVHFLLAAALTAELEDSARSRQALVELELWAIVALDGLAFVSILLARRGWNLPPPRCGPLRYLAAPGLLNAEWLLACTTFAVQVALLTVYACLLQLFRHLQPEFPGLDPQKFCQFDLGGDGPVVLFLFGCVATVISQGLMASSLAAEWERVSEELHHQEQDALHEADTVFELDQDLDEDLDLERARALSWAASRQRSRSATEELEADGGVEILEQADAFEVRRPQRPRSRAQVREPAAQTARRRPPRLTFLAELEGQFSQRDLVTSYGSLIETACRNGDTDVAEGWLREGAKIGFAPDAGTFEVFAKAAAVQGDLVACERWFDRTVEEGYAPGEAMYFSLVSAASRRGDLQSAERWFHRALEAGVRPGTLTLEALADAAGRKSAPSPKRKDIPRDVEIIEDADAFRRVRDSSGGQWQEQATPSWFADLQVQNTWSRATLISMYGILISNAGKNGNLIAAESWFRQGSSLGFQPTLKTFEALAEAAARSGSLSSAEEWIMEAIQAGF</sequence>
<feature type="repeat" description="PPR" evidence="2">
    <location>
        <begin position="369"/>
        <end position="403"/>
    </location>
</feature>
<evidence type="ECO:0000313" key="6">
    <source>
        <dbReference type="Proteomes" id="UP001189429"/>
    </source>
</evidence>
<evidence type="ECO:0000256" key="3">
    <source>
        <dbReference type="SAM" id="MobiDB-lite"/>
    </source>
</evidence>
<feature type="transmembrane region" description="Helical" evidence="4">
    <location>
        <begin position="12"/>
        <end position="33"/>
    </location>
</feature>
<keyword evidence="4" id="KW-1133">Transmembrane helix</keyword>
<dbReference type="Pfam" id="PF01535">
    <property type="entry name" value="PPR"/>
    <property type="match status" value="2"/>
</dbReference>
<reference evidence="5" key="1">
    <citation type="submission" date="2023-10" db="EMBL/GenBank/DDBJ databases">
        <authorList>
            <person name="Chen Y."/>
            <person name="Shah S."/>
            <person name="Dougan E. K."/>
            <person name="Thang M."/>
            <person name="Chan C."/>
        </authorList>
    </citation>
    <scope>NUCLEOTIDE SEQUENCE [LARGE SCALE GENOMIC DNA]</scope>
</reference>
<keyword evidence="4" id="KW-0472">Membrane</keyword>
<proteinExistence type="predicted"/>
<keyword evidence="1" id="KW-0677">Repeat</keyword>
<dbReference type="InterPro" id="IPR002885">
    <property type="entry name" value="PPR_rpt"/>
</dbReference>
<dbReference type="Gene3D" id="1.25.40.10">
    <property type="entry name" value="Tetratricopeptide repeat domain"/>
    <property type="match status" value="2"/>
</dbReference>
<evidence type="ECO:0000313" key="5">
    <source>
        <dbReference type="EMBL" id="CAK0810277.1"/>
    </source>
</evidence>
<evidence type="ECO:0000256" key="4">
    <source>
        <dbReference type="SAM" id="Phobius"/>
    </source>
</evidence>
<dbReference type="EMBL" id="CAUYUJ010004614">
    <property type="protein sequence ID" value="CAK0810277.1"/>
    <property type="molecule type" value="Genomic_DNA"/>
</dbReference>